<dbReference type="Proteomes" id="UP000554482">
    <property type="component" value="Unassembled WGS sequence"/>
</dbReference>
<evidence type="ECO:0000313" key="2">
    <source>
        <dbReference type="EMBL" id="KAF5191969.1"/>
    </source>
</evidence>
<proteinExistence type="predicted"/>
<dbReference type="EMBL" id="JABWDY010022067">
    <property type="protein sequence ID" value="KAF5191969.1"/>
    <property type="molecule type" value="Genomic_DNA"/>
</dbReference>
<keyword evidence="3" id="KW-1185">Reference proteome</keyword>
<protein>
    <submittedName>
        <fullName evidence="2">Uncharacterized protein</fullName>
    </submittedName>
</protein>
<dbReference type="AlphaFoldDB" id="A0A7J6W3L3"/>
<organism evidence="2 3">
    <name type="scientific">Thalictrum thalictroides</name>
    <name type="common">Rue-anemone</name>
    <name type="synonym">Anemone thalictroides</name>
    <dbReference type="NCBI Taxonomy" id="46969"/>
    <lineage>
        <taxon>Eukaryota</taxon>
        <taxon>Viridiplantae</taxon>
        <taxon>Streptophyta</taxon>
        <taxon>Embryophyta</taxon>
        <taxon>Tracheophyta</taxon>
        <taxon>Spermatophyta</taxon>
        <taxon>Magnoliopsida</taxon>
        <taxon>Ranunculales</taxon>
        <taxon>Ranunculaceae</taxon>
        <taxon>Thalictroideae</taxon>
        <taxon>Thalictrum</taxon>
    </lineage>
</organism>
<reference evidence="2 3" key="1">
    <citation type="submission" date="2020-06" db="EMBL/GenBank/DDBJ databases">
        <title>Transcriptomic and genomic resources for Thalictrum thalictroides and T. hernandezii: Facilitating candidate gene discovery in an emerging model plant lineage.</title>
        <authorList>
            <person name="Arias T."/>
            <person name="Riano-Pachon D.M."/>
            <person name="Di Stilio V.S."/>
        </authorList>
    </citation>
    <scope>NUCLEOTIDE SEQUENCE [LARGE SCALE GENOMIC DNA]</scope>
    <source>
        <strain evidence="3">cv. WT478/WT964</strain>
        <tissue evidence="2">Leaves</tissue>
    </source>
</reference>
<sequence length="109" mass="11679">MNIYNSQQPHQIGADSNAVTSSCWNECGTTSTSCASKGAPTPTGILMPAMDSNDDQPQPGHDTLVAAQPGDQCAYSDDDKEIWKPVSTEPLDDSEYWKALELMLSGEIA</sequence>
<accession>A0A7J6W3L3</accession>
<comment type="caution">
    <text evidence="2">The sequence shown here is derived from an EMBL/GenBank/DDBJ whole genome shotgun (WGS) entry which is preliminary data.</text>
</comment>
<feature type="region of interest" description="Disordered" evidence="1">
    <location>
        <begin position="29"/>
        <end position="66"/>
    </location>
</feature>
<evidence type="ECO:0000256" key="1">
    <source>
        <dbReference type="SAM" id="MobiDB-lite"/>
    </source>
</evidence>
<evidence type="ECO:0000313" key="3">
    <source>
        <dbReference type="Proteomes" id="UP000554482"/>
    </source>
</evidence>
<name>A0A7J6W3L3_THATH</name>
<gene>
    <name evidence="2" type="ORF">FRX31_018447</name>
</gene>